<evidence type="ECO:0000313" key="2">
    <source>
        <dbReference type="Proteomes" id="UP000198356"/>
    </source>
</evidence>
<dbReference type="Gene3D" id="3.40.50.1820">
    <property type="entry name" value="alpha/beta hydrolase"/>
    <property type="match status" value="1"/>
</dbReference>
<name>A0A239DLH1_9BACT</name>
<dbReference type="AlphaFoldDB" id="A0A239DLH1"/>
<dbReference type="PANTHER" id="PTHR13617:SF14">
    <property type="entry name" value="PROTEIN ABHD18"/>
    <property type="match status" value="1"/>
</dbReference>
<dbReference type="RefSeq" id="WP_089406814.1">
    <property type="nucleotide sequence ID" value="NZ_FZOU01000001.1"/>
</dbReference>
<accession>A0A239DLH1</accession>
<evidence type="ECO:0000313" key="1">
    <source>
        <dbReference type="EMBL" id="SNS33049.1"/>
    </source>
</evidence>
<sequence>MFSKLYAQWMFAWETALTTRDTNRIVRPLEWGFDWLPQDISDSVEGLPELERMTALSASIAANSDRFFGYTTPTDFRLEHRHPQLFPTNVRPETLAQDAELKQKADSGELDKAEFLRFTSPVRTPYPENDQVNARWYPAQQKPGRPKQAMIVMPQWNADAFSHNALCEIYNRFGISCLRLSKPYHDIRRPAELERSDYACSSNIGRTMSSCQQAVVDIRSCLDWLEQQGYEQFGVMGTSLGSCYAFIAAAHDPRLQVVAFNHASTWFGDVVWTGQSTRHIRAAFEQAGLTQQTLREVYRAISPMAYMEKFAANRRHALVIHAKYDLTFIEEFSLDVLKNFKAHGVNYVSKVLPCGHYTTGETPYKYIDAWYLGTFIRSAFKKLAVAK</sequence>
<dbReference type="SUPFAM" id="SSF53474">
    <property type="entry name" value="alpha/beta-Hydrolases"/>
    <property type="match status" value="1"/>
</dbReference>
<gene>
    <name evidence="1" type="ORF">SAMN05421770_101528</name>
</gene>
<keyword evidence="2" id="KW-1185">Reference proteome</keyword>
<dbReference type="Pfam" id="PF09752">
    <property type="entry name" value="ABHD18"/>
    <property type="match status" value="1"/>
</dbReference>
<protein>
    <submittedName>
        <fullName evidence="1">Uncharacterized conserved protein</fullName>
    </submittedName>
</protein>
<dbReference type="OrthoDB" id="105300at2"/>
<dbReference type="InterPro" id="IPR029058">
    <property type="entry name" value="AB_hydrolase_fold"/>
</dbReference>
<reference evidence="1 2" key="1">
    <citation type="submission" date="2017-06" db="EMBL/GenBank/DDBJ databases">
        <authorList>
            <person name="Kim H.J."/>
            <person name="Triplett B.A."/>
        </authorList>
    </citation>
    <scope>NUCLEOTIDE SEQUENCE [LARGE SCALE GENOMIC DNA]</scope>
    <source>
        <strain evidence="1 2">DSM 18704</strain>
    </source>
</reference>
<proteinExistence type="predicted"/>
<organism evidence="1 2">
    <name type="scientific">Granulicella rosea</name>
    <dbReference type="NCBI Taxonomy" id="474952"/>
    <lineage>
        <taxon>Bacteria</taxon>
        <taxon>Pseudomonadati</taxon>
        <taxon>Acidobacteriota</taxon>
        <taxon>Terriglobia</taxon>
        <taxon>Terriglobales</taxon>
        <taxon>Acidobacteriaceae</taxon>
        <taxon>Granulicella</taxon>
    </lineage>
</organism>
<dbReference type="EMBL" id="FZOU01000001">
    <property type="protein sequence ID" value="SNS33049.1"/>
    <property type="molecule type" value="Genomic_DNA"/>
</dbReference>
<dbReference type="Proteomes" id="UP000198356">
    <property type="component" value="Unassembled WGS sequence"/>
</dbReference>
<dbReference type="InterPro" id="IPR019149">
    <property type="entry name" value="ABHD18"/>
</dbReference>
<dbReference type="PANTHER" id="PTHR13617">
    <property type="entry name" value="PROTEIN ABHD18"/>
    <property type="match status" value="1"/>
</dbReference>